<accession>A0A084WJJ3</accession>
<gene>
    <name evidence="2" type="ORF">ZHAS_00018411</name>
</gene>
<proteinExistence type="predicted"/>
<evidence type="ECO:0000313" key="3">
    <source>
        <dbReference type="EnsemblMetazoa" id="ASIC018411-PA"/>
    </source>
</evidence>
<dbReference type="EMBL" id="KE525348">
    <property type="protein sequence ID" value="KFB50387.1"/>
    <property type="molecule type" value="Genomic_DNA"/>
</dbReference>
<dbReference type="VEuPathDB" id="VectorBase:ASIC018411"/>
<feature type="transmembrane region" description="Helical" evidence="1">
    <location>
        <begin position="12"/>
        <end position="32"/>
    </location>
</feature>
<reference evidence="2 4" key="1">
    <citation type="journal article" date="2014" name="BMC Genomics">
        <title>Genome sequence of Anopheles sinensis provides insight into genetics basis of mosquito competence for malaria parasites.</title>
        <authorList>
            <person name="Zhou D."/>
            <person name="Zhang D."/>
            <person name="Ding G."/>
            <person name="Shi L."/>
            <person name="Hou Q."/>
            <person name="Ye Y."/>
            <person name="Xu Y."/>
            <person name="Zhou H."/>
            <person name="Xiong C."/>
            <person name="Li S."/>
            <person name="Yu J."/>
            <person name="Hong S."/>
            <person name="Yu X."/>
            <person name="Zou P."/>
            <person name="Chen C."/>
            <person name="Chang X."/>
            <person name="Wang W."/>
            <person name="Lv Y."/>
            <person name="Sun Y."/>
            <person name="Ma L."/>
            <person name="Shen B."/>
            <person name="Zhu C."/>
        </authorList>
    </citation>
    <scope>NUCLEOTIDE SEQUENCE [LARGE SCALE GENOMIC DNA]</scope>
</reference>
<dbReference type="EnsemblMetazoa" id="ASIC018411-RA">
    <property type="protein sequence ID" value="ASIC018411-PA"/>
    <property type="gene ID" value="ASIC018411"/>
</dbReference>
<name>A0A084WJJ3_ANOSI</name>
<evidence type="ECO:0000313" key="4">
    <source>
        <dbReference type="Proteomes" id="UP000030765"/>
    </source>
</evidence>
<dbReference type="Proteomes" id="UP000030765">
    <property type="component" value="Unassembled WGS sequence"/>
</dbReference>
<protein>
    <submittedName>
        <fullName evidence="2">AGAP005737-PA-like protein</fullName>
    </submittedName>
</protein>
<dbReference type="AlphaFoldDB" id="A0A084WJJ3"/>
<sequence length="64" mass="7138">MAVNVLDEDHFAISAIVTVVMQVVFFLIAAIFQLDKLTDFAGGVNFIIIALLTFNEKTYIELKC</sequence>
<dbReference type="EMBL" id="ATLV01024037">
    <property type="status" value="NOT_ANNOTATED_CDS"/>
    <property type="molecule type" value="Genomic_DNA"/>
</dbReference>
<keyword evidence="1" id="KW-1133">Transmembrane helix</keyword>
<evidence type="ECO:0000256" key="1">
    <source>
        <dbReference type="SAM" id="Phobius"/>
    </source>
</evidence>
<organism evidence="2">
    <name type="scientific">Anopheles sinensis</name>
    <name type="common">Mosquito</name>
    <dbReference type="NCBI Taxonomy" id="74873"/>
    <lineage>
        <taxon>Eukaryota</taxon>
        <taxon>Metazoa</taxon>
        <taxon>Ecdysozoa</taxon>
        <taxon>Arthropoda</taxon>
        <taxon>Hexapoda</taxon>
        <taxon>Insecta</taxon>
        <taxon>Pterygota</taxon>
        <taxon>Neoptera</taxon>
        <taxon>Endopterygota</taxon>
        <taxon>Diptera</taxon>
        <taxon>Nematocera</taxon>
        <taxon>Culicoidea</taxon>
        <taxon>Culicidae</taxon>
        <taxon>Anophelinae</taxon>
        <taxon>Anopheles</taxon>
    </lineage>
</organism>
<keyword evidence="1" id="KW-0472">Membrane</keyword>
<keyword evidence="4" id="KW-1185">Reference proteome</keyword>
<evidence type="ECO:0000313" key="2">
    <source>
        <dbReference type="EMBL" id="KFB50387.1"/>
    </source>
</evidence>
<keyword evidence="1" id="KW-0812">Transmembrane</keyword>
<reference evidence="3" key="2">
    <citation type="submission" date="2020-05" db="UniProtKB">
        <authorList>
            <consortium name="EnsemblMetazoa"/>
        </authorList>
    </citation>
    <scope>IDENTIFICATION</scope>
</reference>
<dbReference type="OrthoDB" id="67965at2759"/>